<dbReference type="RefSeq" id="WP_139383898.1">
    <property type="nucleotide sequence ID" value="NZ_FVZE01000001.1"/>
</dbReference>
<evidence type="ECO:0000313" key="2">
    <source>
        <dbReference type="Proteomes" id="UP000190989"/>
    </source>
</evidence>
<evidence type="ECO:0000313" key="1">
    <source>
        <dbReference type="EMBL" id="SLJ88404.1"/>
    </source>
</evidence>
<organism evidence="1 2">
    <name type="scientific">Novosphingobium mathurense</name>
    <dbReference type="NCBI Taxonomy" id="428990"/>
    <lineage>
        <taxon>Bacteria</taxon>
        <taxon>Pseudomonadati</taxon>
        <taxon>Pseudomonadota</taxon>
        <taxon>Alphaproteobacteria</taxon>
        <taxon>Sphingomonadales</taxon>
        <taxon>Sphingomonadaceae</taxon>
        <taxon>Novosphingobium</taxon>
    </lineage>
</organism>
<sequence length="125" mass="13570">MTRPLSEQQIRDVIRANPDAIRKIAMVDSKSAVELSQRVTEIVFEHPEIVSSIVAAGLNLPPAEVEKMGAILRWLAAARIFAMTQGAHAPETLISVGLEEFSALAFDGEASDNLARLIFGSRTVQ</sequence>
<gene>
    <name evidence="1" type="ORF">SAMN06295987_101801</name>
</gene>
<dbReference type="AlphaFoldDB" id="A0A1U6GY02"/>
<proteinExistence type="predicted"/>
<dbReference type="EMBL" id="FVZE01000001">
    <property type="protein sequence ID" value="SLJ88404.1"/>
    <property type="molecule type" value="Genomic_DNA"/>
</dbReference>
<protein>
    <submittedName>
        <fullName evidence="1">Uncharacterized protein</fullName>
    </submittedName>
</protein>
<dbReference type="Proteomes" id="UP000190989">
    <property type="component" value="Unassembled WGS sequence"/>
</dbReference>
<dbReference type="STRING" id="428990.SAMN06295987_101801"/>
<accession>A0A1U6GY02</accession>
<name>A0A1U6GY02_9SPHN</name>
<keyword evidence="2" id="KW-1185">Reference proteome</keyword>
<reference evidence="2" key="1">
    <citation type="submission" date="2017-02" db="EMBL/GenBank/DDBJ databases">
        <authorList>
            <person name="Varghese N."/>
            <person name="Submissions S."/>
        </authorList>
    </citation>
    <scope>NUCLEOTIDE SEQUENCE [LARGE SCALE GENOMIC DNA]</scope>
    <source>
        <strain evidence="2">SM117</strain>
    </source>
</reference>